<gene>
    <name evidence="5" type="primary">pcaG</name>
    <name evidence="5" type="ORF">E6H05_00250</name>
</gene>
<comment type="similarity">
    <text evidence="1">Belongs to the intradiol ring-cleavage dioxygenase family.</text>
</comment>
<accession>A0A537J1E5</accession>
<evidence type="ECO:0000313" key="5">
    <source>
        <dbReference type="EMBL" id="TMI77353.1"/>
    </source>
</evidence>
<comment type="caution">
    <text evidence="5">The sequence shown here is derived from an EMBL/GenBank/DDBJ whole genome shotgun (WGS) entry which is preliminary data.</text>
</comment>
<name>A0A537J1E5_9BACT</name>
<sequence length="190" mass="21262">MSGRALTPPQTVGPFFHIMLREPMNALATPQTAGTRIRIEGVVYDGDRAVVPDAMIEIWQANAAGRYRHPADLRPAPLDPAFVGFGRCGTDERGFYSFDTIKPGPVPFDAQRVQAPHISMLVFARGLLDHLRTRAYFDDERANADDPVLHLVPQQRRPTLLAKHRPDVGRVVYRFDIVLQGDGETVFFDL</sequence>
<dbReference type="EC" id="1.13.11.3" evidence="5"/>
<evidence type="ECO:0000256" key="3">
    <source>
        <dbReference type="ARBA" id="ARBA00023002"/>
    </source>
</evidence>
<keyword evidence="2 5" id="KW-0223">Dioxygenase</keyword>
<protein>
    <submittedName>
        <fullName evidence="5">Protocatechuate 3,4-dioxygenase subunit alpha</fullName>
        <ecNumber evidence="5">1.13.11.3</ecNumber>
    </submittedName>
</protein>
<dbReference type="CDD" id="cd03463">
    <property type="entry name" value="3_4-PCD_alpha"/>
    <property type="match status" value="1"/>
</dbReference>
<dbReference type="NCBIfam" id="TIGR02423">
    <property type="entry name" value="protocat_alph"/>
    <property type="match status" value="1"/>
</dbReference>
<reference evidence="5 6" key="1">
    <citation type="journal article" date="2019" name="Nat. Microbiol.">
        <title>Mediterranean grassland soil C-N compound turnover is dependent on rainfall and depth, and is mediated by genomically divergent microorganisms.</title>
        <authorList>
            <person name="Diamond S."/>
            <person name="Andeer P.F."/>
            <person name="Li Z."/>
            <person name="Crits-Christoph A."/>
            <person name="Burstein D."/>
            <person name="Anantharaman K."/>
            <person name="Lane K.R."/>
            <person name="Thomas B.C."/>
            <person name="Pan C."/>
            <person name="Northen T.R."/>
            <person name="Banfield J.F."/>
        </authorList>
    </citation>
    <scope>NUCLEOTIDE SEQUENCE [LARGE SCALE GENOMIC DNA]</scope>
    <source>
        <strain evidence="5">NP_8</strain>
    </source>
</reference>
<dbReference type="PANTHER" id="PTHR33711:SF9">
    <property type="entry name" value="PROTOCATECHUATE 3,4-DIOXYGENASE ALPHA CHAIN"/>
    <property type="match status" value="1"/>
</dbReference>
<dbReference type="Pfam" id="PF00775">
    <property type="entry name" value="Dioxygenase_C"/>
    <property type="match status" value="1"/>
</dbReference>
<dbReference type="InterPro" id="IPR050770">
    <property type="entry name" value="Intradiol_RC_Dioxygenase"/>
</dbReference>
<dbReference type="Proteomes" id="UP000318834">
    <property type="component" value="Unassembled WGS sequence"/>
</dbReference>
<dbReference type="AlphaFoldDB" id="A0A537J1E5"/>
<dbReference type="SUPFAM" id="SSF49482">
    <property type="entry name" value="Aromatic compound dioxygenase"/>
    <property type="match status" value="1"/>
</dbReference>
<keyword evidence="3 5" id="KW-0560">Oxidoreductase</keyword>
<dbReference type="Gene3D" id="2.60.130.10">
    <property type="entry name" value="Aromatic compound dioxygenase"/>
    <property type="match status" value="1"/>
</dbReference>
<proteinExistence type="inferred from homology"/>
<dbReference type="InterPro" id="IPR000627">
    <property type="entry name" value="Intradiol_dOase_C"/>
</dbReference>
<feature type="domain" description="Intradiol ring-cleavage dioxygenases" evidence="4">
    <location>
        <begin position="31"/>
        <end position="181"/>
    </location>
</feature>
<evidence type="ECO:0000256" key="1">
    <source>
        <dbReference type="ARBA" id="ARBA00007825"/>
    </source>
</evidence>
<dbReference type="PANTHER" id="PTHR33711">
    <property type="entry name" value="DIOXYGENASE, PUTATIVE (AFU_ORTHOLOGUE AFUA_2G02910)-RELATED"/>
    <property type="match status" value="1"/>
</dbReference>
<dbReference type="GO" id="GO:0018578">
    <property type="term" value="F:protocatechuate 3,4-dioxygenase activity"/>
    <property type="evidence" value="ECO:0007669"/>
    <property type="project" value="UniProtKB-EC"/>
</dbReference>
<dbReference type="EMBL" id="VBAP01000003">
    <property type="protein sequence ID" value="TMI77353.1"/>
    <property type="molecule type" value="Genomic_DNA"/>
</dbReference>
<evidence type="ECO:0000259" key="4">
    <source>
        <dbReference type="Pfam" id="PF00775"/>
    </source>
</evidence>
<dbReference type="InterPro" id="IPR012786">
    <property type="entry name" value="Protocat_dOase_a"/>
</dbReference>
<evidence type="ECO:0000256" key="2">
    <source>
        <dbReference type="ARBA" id="ARBA00022964"/>
    </source>
</evidence>
<evidence type="ECO:0000313" key="6">
    <source>
        <dbReference type="Proteomes" id="UP000318834"/>
    </source>
</evidence>
<dbReference type="GO" id="GO:0008199">
    <property type="term" value="F:ferric iron binding"/>
    <property type="evidence" value="ECO:0007669"/>
    <property type="project" value="InterPro"/>
</dbReference>
<organism evidence="5 6">
    <name type="scientific">Candidatus Segetimicrobium genomatis</name>
    <dbReference type="NCBI Taxonomy" id="2569760"/>
    <lineage>
        <taxon>Bacteria</taxon>
        <taxon>Bacillati</taxon>
        <taxon>Candidatus Sysuimicrobiota</taxon>
        <taxon>Candidatus Sysuimicrobiia</taxon>
        <taxon>Candidatus Sysuimicrobiales</taxon>
        <taxon>Candidatus Segetimicrobiaceae</taxon>
        <taxon>Candidatus Segetimicrobium</taxon>
    </lineage>
</organism>
<dbReference type="InterPro" id="IPR015889">
    <property type="entry name" value="Intradiol_dOase_core"/>
</dbReference>